<dbReference type="EMBL" id="MT732450">
    <property type="protein sequence ID" value="QQO97309.1"/>
    <property type="molecule type" value="Genomic_DNA"/>
</dbReference>
<proteinExistence type="predicted"/>
<dbReference type="Proteomes" id="UP000693899">
    <property type="component" value="Segment"/>
</dbReference>
<sequence length="172" mass="19877">MITTTHTTRNRITKSDRHTLRLAKLKELVKSKIDVQVYSELKASLDLAYKNLVEKTKMGNSHLDRYTAFENYCYYLTKVDNQIRFHGGLTGIKALPEPIERCIINLKGQVNETYYRNVRDFILELFEMDTPEDIYLLKKSAGEQAIKSCHGQLNKENLGASRYEGLIELVTN</sequence>
<accession>A0A8E4XVP7</accession>
<reference evidence="1" key="1">
    <citation type="submission" date="2020-07" db="EMBL/GenBank/DDBJ databases">
        <title>Highly diverse flavobacterial phages as mortality factor during North Sea spring blooms.</title>
        <authorList>
            <person name="Bartlau N."/>
            <person name="Wichels A."/>
            <person name="Krohne G."/>
            <person name="Adriaenssens E.M."/>
            <person name="Heins A."/>
            <person name="Fuchs B.M."/>
            <person name="Amann R."/>
            <person name="Moraru C."/>
        </authorList>
    </citation>
    <scope>NUCLEOTIDE SEQUENCE</scope>
</reference>
<evidence type="ECO:0000313" key="2">
    <source>
        <dbReference type="Proteomes" id="UP000693899"/>
    </source>
</evidence>
<evidence type="ECO:0000313" key="1">
    <source>
        <dbReference type="EMBL" id="QQO97309.1"/>
    </source>
</evidence>
<name>A0A8E4XVP7_9CAUD</name>
<organism evidence="1 2">
    <name type="scientific">Maribacter phage Colly_1</name>
    <dbReference type="NCBI Taxonomy" id="2745691"/>
    <lineage>
        <taxon>Viruses</taxon>
        <taxon>Duplodnaviria</taxon>
        <taxon>Heunggongvirae</taxon>
        <taxon>Uroviricota</taxon>
        <taxon>Caudoviricetes</taxon>
        <taxon>Molycolviridae</taxon>
        <taxon>Mollyvirus</taxon>
        <taxon>Mollyvirus colly</taxon>
    </lineage>
</organism>
<protein>
    <submittedName>
        <fullName evidence="1">Uncharacterized protein</fullName>
    </submittedName>
</protein>
<gene>
    <name evidence="1" type="ORF">Colly1_28</name>
</gene>
<keyword evidence="2" id="KW-1185">Reference proteome</keyword>